<evidence type="ECO:0000256" key="2">
    <source>
        <dbReference type="ARBA" id="ARBA00022884"/>
    </source>
</evidence>
<dbReference type="PROSITE" id="PS50800">
    <property type="entry name" value="SAP"/>
    <property type="match status" value="1"/>
</dbReference>
<sequence>MANTVFRKLPDLRVIDLKSELEKRELDRSGNKAALLSRLQEPCDGEEALLAEGQDPEVYMFEVEEVPGSKKKKLRRDKESDSQEAECDEDDEEEVESDLSVRLDSCKGSMDSDGTVDSGDATVVKVPNPEAVEPKCPFTVEDTISLHKANQNHGGEPSLIVNADENSAESQPPIVVNIEAPQKMHVEMVVQSAFCSDIDVNDDVKSSSTQQVQPESGVPEEKPSVTSTGVSLWVSGLASTTRATDLKALFSKFGRVSTAKIVTSAKAPGSKCYGFVTMSNPDEASKCIQHLHRTELHGRMISVERVTLLRVSQDEIKIFHPGRMKGQSDQENAVSLHDLDIFVHKFSVVTG</sequence>
<dbReference type="PROSITE" id="PS50102">
    <property type="entry name" value="RRM"/>
    <property type="match status" value="1"/>
</dbReference>
<dbReference type="InterPro" id="IPR036361">
    <property type="entry name" value="SAP_dom_sf"/>
</dbReference>
<dbReference type="InterPro" id="IPR003034">
    <property type="entry name" value="SAP_dom"/>
</dbReference>
<evidence type="ECO:0000256" key="4">
    <source>
        <dbReference type="PROSITE-ProRule" id="PRU00176"/>
    </source>
</evidence>
<dbReference type="GO" id="GO:0005634">
    <property type="term" value="C:nucleus"/>
    <property type="evidence" value="ECO:0007669"/>
    <property type="project" value="UniProtKB-SubCell"/>
</dbReference>
<dbReference type="Pfam" id="PF00076">
    <property type="entry name" value="RRM_1"/>
    <property type="match status" value="1"/>
</dbReference>
<dbReference type="GO" id="GO:0050684">
    <property type="term" value="P:regulation of mRNA processing"/>
    <property type="evidence" value="ECO:0007669"/>
    <property type="project" value="TreeGrafter"/>
</dbReference>
<evidence type="ECO:0000313" key="10">
    <source>
        <dbReference type="WBParaSite" id="SBAD_0000275101-mRNA-1"/>
    </source>
</evidence>
<evidence type="ECO:0000256" key="5">
    <source>
        <dbReference type="SAM" id="MobiDB-lite"/>
    </source>
</evidence>
<reference evidence="8 9" key="2">
    <citation type="submission" date="2018-11" db="EMBL/GenBank/DDBJ databases">
        <authorList>
            <consortium name="Pathogen Informatics"/>
        </authorList>
    </citation>
    <scope>NUCLEOTIDE SEQUENCE [LARGE SCALE GENOMIC DNA]</scope>
</reference>
<dbReference type="SUPFAM" id="SSF54928">
    <property type="entry name" value="RNA-binding domain, RBD"/>
    <property type="match status" value="1"/>
</dbReference>
<evidence type="ECO:0000256" key="1">
    <source>
        <dbReference type="ARBA" id="ARBA00004123"/>
    </source>
</evidence>
<feature type="region of interest" description="Disordered" evidence="5">
    <location>
        <begin position="63"/>
        <end position="121"/>
    </location>
</feature>
<dbReference type="InterPro" id="IPR035979">
    <property type="entry name" value="RBD_domain_sf"/>
</dbReference>
<reference evidence="10" key="1">
    <citation type="submission" date="2016-06" db="UniProtKB">
        <authorList>
            <consortium name="WormBaseParasite"/>
        </authorList>
    </citation>
    <scope>IDENTIFICATION</scope>
</reference>
<dbReference type="EMBL" id="UZAM01007323">
    <property type="protein sequence ID" value="VDO98340.1"/>
    <property type="molecule type" value="Genomic_DNA"/>
</dbReference>
<dbReference type="InterPro" id="IPR012677">
    <property type="entry name" value="Nucleotide-bd_a/b_plait_sf"/>
</dbReference>
<feature type="region of interest" description="Disordered" evidence="5">
    <location>
        <begin position="205"/>
        <end position="225"/>
    </location>
</feature>
<dbReference type="Pfam" id="PF02037">
    <property type="entry name" value="SAP"/>
    <property type="match status" value="1"/>
</dbReference>
<dbReference type="WBParaSite" id="SBAD_0000275101-mRNA-1">
    <property type="protein sequence ID" value="SBAD_0000275101-mRNA-1"/>
    <property type="gene ID" value="SBAD_0000275101"/>
</dbReference>
<evidence type="ECO:0000259" key="6">
    <source>
        <dbReference type="PROSITE" id="PS50102"/>
    </source>
</evidence>
<dbReference type="InterPro" id="IPR000504">
    <property type="entry name" value="RRM_dom"/>
</dbReference>
<dbReference type="OrthoDB" id="6159259at2759"/>
<dbReference type="GO" id="GO:0006357">
    <property type="term" value="P:regulation of transcription by RNA polymerase II"/>
    <property type="evidence" value="ECO:0007669"/>
    <property type="project" value="TreeGrafter"/>
</dbReference>
<keyword evidence="9" id="KW-1185">Reference proteome</keyword>
<dbReference type="SMART" id="SM00513">
    <property type="entry name" value="SAP"/>
    <property type="match status" value="1"/>
</dbReference>
<protein>
    <submittedName>
        <fullName evidence="10">Scaffold attachment factor B2</fullName>
    </submittedName>
</protein>
<dbReference type="Gene3D" id="3.30.70.330">
    <property type="match status" value="1"/>
</dbReference>
<dbReference type="GO" id="GO:0043565">
    <property type="term" value="F:sequence-specific DNA binding"/>
    <property type="evidence" value="ECO:0007669"/>
    <property type="project" value="TreeGrafter"/>
</dbReference>
<dbReference type="AlphaFoldDB" id="A0A183IG77"/>
<keyword evidence="2 4" id="KW-0694">RNA-binding</keyword>
<feature type="domain" description="RRM" evidence="6">
    <location>
        <begin position="230"/>
        <end position="308"/>
    </location>
</feature>
<organism evidence="10">
    <name type="scientific">Soboliphyme baturini</name>
    <dbReference type="NCBI Taxonomy" id="241478"/>
    <lineage>
        <taxon>Eukaryota</taxon>
        <taxon>Metazoa</taxon>
        <taxon>Ecdysozoa</taxon>
        <taxon>Nematoda</taxon>
        <taxon>Enoplea</taxon>
        <taxon>Dorylaimia</taxon>
        <taxon>Dioctophymatida</taxon>
        <taxon>Dioctophymatoidea</taxon>
        <taxon>Soboliphymatidae</taxon>
        <taxon>Soboliphyme</taxon>
    </lineage>
</organism>
<dbReference type="Proteomes" id="UP000270296">
    <property type="component" value="Unassembled WGS sequence"/>
</dbReference>
<name>A0A183IG77_9BILA</name>
<accession>A0A183IG77</accession>
<evidence type="ECO:0000259" key="7">
    <source>
        <dbReference type="PROSITE" id="PS50800"/>
    </source>
</evidence>
<gene>
    <name evidence="8" type="ORF">SBAD_LOCUS2621</name>
</gene>
<evidence type="ECO:0000313" key="8">
    <source>
        <dbReference type="EMBL" id="VDO98340.1"/>
    </source>
</evidence>
<dbReference type="PANTHER" id="PTHR15683:SF8">
    <property type="entry name" value="SCAFFOLD ATTACHMENT FACTOR B, ISOFORM B"/>
    <property type="match status" value="1"/>
</dbReference>
<dbReference type="SMART" id="SM00360">
    <property type="entry name" value="RRM"/>
    <property type="match status" value="1"/>
</dbReference>
<dbReference type="SUPFAM" id="SSF68906">
    <property type="entry name" value="SAP domain"/>
    <property type="match status" value="1"/>
</dbReference>
<feature type="compositionally biased region" description="Acidic residues" evidence="5">
    <location>
        <begin position="82"/>
        <end position="97"/>
    </location>
</feature>
<dbReference type="Gene3D" id="1.10.720.30">
    <property type="entry name" value="SAP domain"/>
    <property type="match status" value="1"/>
</dbReference>
<keyword evidence="3" id="KW-0539">Nucleus</keyword>
<dbReference type="PANTHER" id="PTHR15683">
    <property type="entry name" value="SCAFFOLD ATTACHMENT FACTOR B-RELATED"/>
    <property type="match status" value="1"/>
</dbReference>
<feature type="domain" description="SAP" evidence="7">
    <location>
        <begin position="9"/>
        <end position="43"/>
    </location>
</feature>
<comment type="subcellular location">
    <subcellularLocation>
        <location evidence="1">Nucleus</location>
    </subcellularLocation>
</comment>
<dbReference type="InterPro" id="IPR051738">
    <property type="entry name" value="SAF_Modulators"/>
</dbReference>
<evidence type="ECO:0000256" key="3">
    <source>
        <dbReference type="ARBA" id="ARBA00023242"/>
    </source>
</evidence>
<proteinExistence type="predicted"/>
<evidence type="ECO:0000313" key="9">
    <source>
        <dbReference type="Proteomes" id="UP000270296"/>
    </source>
</evidence>
<dbReference type="GO" id="GO:0003723">
    <property type="term" value="F:RNA binding"/>
    <property type="evidence" value="ECO:0007669"/>
    <property type="project" value="UniProtKB-UniRule"/>
</dbReference>